<keyword evidence="4" id="KW-0929">Antimicrobial</keyword>
<keyword evidence="5" id="KW-0081">Bacteriolytic enzyme</keyword>
<evidence type="ECO:0000259" key="6">
    <source>
        <dbReference type="Pfam" id="PF01551"/>
    </source>
</evidence>
<dbReference type="GO" id="GO:0009253">
    <property type="term" value="P:peptidoglycan catabolic process"/>
    <property type="evidence" value="ECO:0007669"/>
    <property type="project" value="InterPro"/>
</dbReference>
<dbReference type="PANTHER" id="PTHR34135:SF2">
    <property type="entry name" value="LYSOZYME"/>
    <property type="match status" value="1"/>
</dbReference>
<feature type="domain" description="M23ase beta-sheet core" evidence="6">
    <location>
        <begin position="30"/>
        <end position="137"/>
    </location>
</feature>
<name>A0A8S5PGK5_9CAUD</name>
<dbReference type="InterPro" id="IPR017853">
    <property type="entry name" value="GH"/>
</dbReference>
<dbReference type="GO" id="GO:0031640">
    <property type="term" value="P:killing of cells of another organism"/>
    <property type="evidence" value="ECO:0007669"/>
    <property type="project" value="UniProtKB-KW"/>
</dbReference>
<dbReference type="GO" id="GO:0003796">
    <property type="term" value="F:lysozyme activity"/>
    <property type="evidence" value="ECO:0007669"/>
    <property type="project" value="UniProtKB-EC"/>
</dbReference>
<dbReference type="InterPro" id="IPR011055">
    <property type="entry name" value="Dup_hybrid_motif"/>
</dbReference>
<dbReference type="InterPro" id="IPR016047">
    <property type="entry name" value="M23ase_b-sheet_dom"/>
</dbReference>
<dbReference type="EMBL" id="BK015427">
    <property type="protein sequence ID" value="DAE06114.1"/>
    <property type="molecule type" value="Genomic_DNA"/>
</dbReference>
<dbReference type="PROSITE" id="PS51904">
    <property type="entry name" value="GLYCOSYL_HYDROL_F25_2"/>
    <property type="match status" value="1"/>
</dbReference>
<evidence type="ECO:0000256" key="4">
    <source>
        <dbReference type="ARBA" id="ARBA00022529"/>
    </source>
</evidence>
<dbReference type="SUPFAM" id="SSF51445">
    <property type="entry name" value="(Trans)glycosidases"/>
    <property type="match status" value="1"/>
</dbReference>
<dbReference type="GO" id="GO:0016052">
    <property type="term" value="P:carbohydrate catabolic process"/>
    <property type="evidence" value="ECO:0007669"/>
    <property type="project" value="TreeGrafter"/>
</dbReference>
<dbReference type="GO" id="GO:0016998">
    <property type="term" value="P:cell wall macromolecule catabolic process"/>
    <property type="evidence" value="ECO:0007669"/>
    <property type="project" value="InterPro"/>
</dbReference>
<dbReference type="Pfam" id="PF01551">
    <property type="entry name" value="Peptidase_M23"/>
    <property type="match status" value="1"/>
</dbReference>
<dbReference type="GO" id="GO:0042742">
    <property type="term" value="P:defense response to bacterium"/>
    <property type="evidence" value="ECO:0007669"/>
    <property type="project" value="UniProtKB-KW"/>
</dbReference>
<dbReference type="Pfam" id="PF01183">
    <property type="entry name" value="Glyco_hydro_25"/>
    <property type="match status" value="1"/>
</dbReference>
<sequence length="469" mass="52753">MRLKNEEALLHWPLAQHIITAGWLYNDGSLHRALDFRAAVGTPVYAAEGGTVAIAYHWNGKRTQGDTNSYGNMIKLRHADYRGGRLETLYAHLSKLCVAQGETVYEGQLIGYSGDTGNCYGAHPHFEVRWKGQRTNPLNWLDADFSTASSAVKLGSYSSVAHNMKEVEYMNYAIDVSKHQGKFNWQAAYDKGIRHAMLRAGYGRYSSQKDPQFERNSVECTRLGIQYGVYWYSYATTPEEARQEARCCLAAIKDKHLCLPVAYDIEYEPCILRLTNAQRTALVQAFLSEIEAAGYYGILYASRDFIRNRLDYKVLSKYDIWVAQYSSTCTCPLPYGIWQYSSRNALGIPGYGTSLDCNRVYKDYEQLMIQAGLQGHTAPTPEDTTPNKLDKQQITIGRISSGDRSTIRALCEGLGLIAAGLYRETCADGNQWMLDIGPVSSGDAWYIMRKCAELQLIDAGLYKAEYVEE</sequence>
<evidence type="ECO:0000313" key="7">
    <source>
        <dbReference type="EMBL" id="DAE06114.1"/>
    </source>
</evidence>
<dbReference type="CDD" id="cd06414">
    <property type="entry name" value="GH25_LytC-like"/>
    <property type="match status" value="1"/>
</dbReference>
<dbReference type="EC" id="3.2.1.17" evidence="3"/>
<dbReference type="InterPro" id="IPR002053">
    <property type="entry name" value="Glyco_hydro_25"/>
</dbReference>
<reference evidence="7" key="1">
    <citation type="journal article" date="2021" name="Proc. Natl. Acad. Sci. U.S.A.">
        <title>A Catalog of Tens of Thousands of Viruses from Human Metagenomes Reveals Hidden Associations with Chronic Diseases.</title>
        <authorList>
            <person name="Tisza M.J."/>
            <person name="Buck C.B."/>
        </authorList>
    </citation>
    <scope>NUCLEOTIDE SEQUENCE</scope>
    <source>
        <strain evidence="7">CtXQ92</strain>
    </source>
</reference>
<evidence type="ECO:0000256" key="1">
    <source>
        <dbReference type="ARBA" id="ARBA00000632"/>
    </source>
</evidence>
<protein>
    <recommendedName>
        <fullName evidence="3">lysozyme</fullName>
        <ecNumber evidence="3">3.2.1.17</ecNumber>
    </recommendedName>
</protein>
<comment type="similarity">
    <text evidence="2">Belongs to the glycosyl hydrolase 25 family.</text>
</comment>
<evidence type="ECO:0000256" key="3">
    <source>
        <dbReference type="ARBA" id="ARBA00012732"/>
    </source>
</evidence>
<dbReference type="Gene3D" id="3.20.20.80">
    <property type="entry name" value="Glycosidases"/>
    <property type="match status" value="1"/>
</dbReference>
<proteinExistence type="inferred from homology"/>
<evidence type="ECO:0000256" key="5">
    <source>
        <dbReference type="ARBA" id="ARBA00022638"/>
    </source>
</evidence>
<evidence type="ECO:0000256" key="2">
    <source>
        <dbReference type="ARBA" id="ARBA00010646"/>
    </source>
</evidence>
<dbReference type="PANTHER" id="PTHR34135">
    <property type="entry name" value="LYSOZYME"/>
    <property type="match status" value="1"/>
</dbReference>
<organism evidence="7">
    <name type="scientific">Siphoviridae sp. ctXQ92</name>
    <dbReference type="NCBI Taxonomy" id="2825543"/>
    <lineage>
        <taxon>Viruses</taxon>
        <taxon>Duplodnaviria</taxon>
        <taxon>Heunggongvirae</taxon>
        <taxon>Uroviricota</taxon>
        <taxon>Caudoviricetes</taxon>
    </lineage>
</organism>
<comment type="catalytic activity">
    <reaction evidence="1">
        <text>Hydrolysis of (1-&gt;4)-beta-linkages between N-acetylmuramic acid and N-acetyl-D-glucosamine residues in a peptidoglycan and between N-acetyl-D-glucosamine residues in chitodextrins.</text>
        <dbReference type="EC" id="3.2.1.17"/>
    </reaction>
</comment>
<dbReference type="SUPFAM" id="SSF51261">
    <property type="entry name" value="Duplicated hybrid motif"/>
    <property type="match status" value="1"/>
</dbReference>
<dbReference type="CDD" id="cd12797">
    <property type="entry name" value="M23_peptidase"/>
    <property type="match status" value="1"/>
</dbReference>
<accession>A0A8S5PGK5</accession>
<dbReference type="Gene3D" id="2.70.70.10">
    <property type="entry name" value="Glucose Permease (Domain IIA)"/>
    <property type="match status" value="1"/>
</dbReference>